<dbReference type="GO" id="GO:0003676">
    <property type="term" value="F:nucleic acid binding"/>
    <property type="evidence" value="ECO:0007669"/>
    <property type="project" value="InterPro"/>
</dbReference>
<keyword evidence="3" id="KW-1185">Reference proteome</keyword>
<dbReference type="KEGG" id="ccp:CHC_T00003874001"/>
<evidence type="ECO:0000313" key="2">
    <source>
        <dbReference type="EMBL" id="CDF35305.1"/>
    </source>
</evidence>
<dbReference type="OrthoDB" id="10006939at2759"/>
<dbReference type="EMBL" id="HG001727">
    <property type="protein sequence ID" value="CDF35305.1"/>
    <property type="molecule type" value="Genomic_DNA"/>
</dbReference>
<dbReference type="AlphaFoldDB" id="R7QCX3"/>
<reference evidence="3" key="1">
    <citation type="journal article" date="2013" name="Proc. Natl. Acad. Sci. U.S.A.">
        <title>Genome structure and metabolic features in the red seaweed Chondrus crispus shed light on evolution of the Archaeplastida.</title>
        <authorList>
            <person name="Collen J."/>
            <person name="Porcel B."/>
            <person name="Carre W."/>
            <person name="Ball S.G."/>
            <person name="Chaparro C."/>
            <person name="Tonon T."/>
            <person name="Barbeyron T."/>
            <person name="Michel G."/>
            <person name="Noel B."/>
            <person name="Valentin K."/>
            <person name="Elias M."/>
            <person name="Artiguenave F."/>
            <person name="Arun A."/>
            <person name="Aury J.M."/>
            <person name="Barbosa-Neto J.F."/>
            <person name="Bothwell J.H."/>
            <person name="Bouget F.Y."/>
            <person name="Brillet L."/>
            <person name="Cabello-Hurtado F."/>
            <person name="Capella-Gutierrez S."/>
            <person name="Charrier B."/>
            <person name="Cladiere L."/>
            <person name="Cock J.M."/>
            <person name="Coelho S.M."/>
            <person name="Colleoni C."/>
            <person name="Czjzek M."/>
            <person name="Da Silva C."/>
            <person name="Delage L."/>
            <person name="Denoeud F."/>
            <person name="Deschamps P."/>
            <person name="Dittami S.M."/>
            <person name="Gabaldon T."/>
            <person name="Gachon C.M."/>
            <person name="Groisillier A."/>
            <person name="Herve C."/>
            <person name="Jabbari K."/>
            <person name="Katinka M."/>
            <person name="Kloareg B."/>
            <person name="Kowalczyk N."/>
            <person name="Labadie K."/>
            <person name="Leblanc C."/>
            <person name="Lopez P.J."/>
            <person name="McLachlan D.H."/>
            <person name="Meslet-Cladiere L."/>
            <person name="Moustafa A."/>
            <person name="Nehr Z."/>
            <person name="Nyvall Collen P."/>
            <person name="Panaud O."/>
            <person name="Partensky F."/>
            <person name="Poulain J."/>
            <person name="Rensing S.A."/>
            <person name="Rousvoal S."/>
            <person name="Samson G."/>
            <person name="Symeonidi A."/>
            <person name="Weissenbach J."/>
            <person name="Zambounis A."/>
            <person name="Wincker P."/>
            <person name="Boyen C."/>
        </authorList>
    </citation>
    <scope>NUCLEOTIDE SEQUENCE [LARGE SCALE GENOMIC DNA]</scope>
    <source>
        <strain evidence="3">cv. Stackhouse</strain>
    </source>
</reference>
<sequence>MVWACFAGNLKSKLVFLVGSQDGEKYVQTLEENLLPFSEELPVTWNFMQDGAPCHCSKFPKDWLFDNYISVLEWPAYSPDLNPIENLWIILVRRVYAIQRQFESIQSLTECIIDAWDSISTETLFSLAQSMRKRCVEVVLPKSKNIDY</sequence>
<evidence type="ECO:0000313" key="3">
    <source>
        <dbReference type="Proteomes" id="UP000012073"/>
    </source>
</evidence>
<dbReference type="GeneID" id="17322840"/>
<dbReference type="Pfam" id="PF13358">
    <property type="entry name" value="DDE_3"/>
    <property type="match status" value="1"/>
</dbReference>
<gene>
    <name evidence="2" type="ORF">CHC_T00003874001</name>
</gene>
<dbReference type="PhylomeDB" id="R7QCX3"/>
<feature type="domain" description="Tc1-like transposase DDE" evidence="1">
    <location>
        <begin position="26"/>
        <end position="108"/>
    </location>
</feature>
<dbReference type="InterPro" id="IPR036397">
    <property type="entry name" value="RNaseH_sf"/>
</dbReference>
<name>R7QCX3_CHOCR</name>
<dbReference type="PANTHER" id="PTHR47326:SF1">
    <property type="entry name" value="HTH PSQ-TYPE DOMAIN-CONTAINING PROTEIN"/>
    <property type="match status" value="1"/>
</dbReference>
<organism evidence="2 3">
    <name type="scientific">Chondrus crispus</name>
    <name type="common">Carrageen Irish moss</name>
    <name type="synonym">Polymorpha crispa</name>
    <dbReference type="NCBI Taxonomy" id="2769"/>
    <lineage>
        <taxon>Eukaryota</taxon>
        <taxon>Rhodophyta</taxon>
        <taxon>Florideophyceae</taxon>
        <taxon>Rhodymeniophycidae</taxon>
        <taxon>Gigartinales</taxon>
        <taxon>Gigartinaceae</taxon>
        <taxon>Chondrus</taxon>
    </lineage>
</organism>
<dbReference type="InterPro" id="IPR038717">
    <property type="entry name" value="Tc1-like_DDE_dom"/>
</dbReference>
<evidence type="ECO:0000259" key="1">
    <source>
        <dbReference type="Pfam" id="PF13358"/>
    </source>
</evidence>
<dbReference type="OMA" id="HLEACIR"/>
<dbReference type="PANTHER" id="PTHR47326">
    <property type="entry name" value="TRANSPOSABLE ELEMENT TC3 TRANSPOSASE-LIKE PROTEIN"/>
    <property type="match status" value="1"/>
</dbReference>
<dbReference type="Gramene" id="CDF35305">
    <property type="protein sequence ID" value="CDF35305"/>
    <property type="gene ID" value="CHC_T00003874001"/>
</dbReference>
<protein>
    <recommendedName>
        <fullName evidence="1">Tc1-like transposase DDE domain-containing protein</fullName>
    </recommendedName>
</protein>
<dbReference type="RefSeq" id="XP_005715124.1">
    <property type="nucleotide sequence ID" value="XM_005715067.1"/>
</dbReference>
<proteinExistence type="predicted"/>
<dbReference type="Gene3D" id="3.30.420.10">
    <property type="entry name" value="Ribonuclease H-like superfamily/Ribonuclease H"/>
    <property type="match status" value="1"/>
</dbReference>
<accession>R7QCX3</accession>
<dbReference type="Proteomes" id="UP000012073">
    <property type="component" value="Unassembled WGS sequence"/>
</dbReference>